<proteinExistence type="predicted"/>
<dbReference type="SUPFAM" id="SSF52540">
    <property type="entry name" value="P-loop containing nucleoside triphosphate hydrolases"/>
    <property type="match status" value="1"/>
</dbReference>
<protein>
    <submittedName>
        <fullName evidence="2">Unannotated protein</fullName>
    </submittedName>
</protein>
<organism evidence="2">
    <name type="scientific">freshwater metagenome</name>
    <dbReference type="NCBI Taxonomy" id="449393"/>
    <lineage>
        <taxon>unclassified sequences</taxon>
        <taxon>metagenomes</taxon>
        <taxon>ecological metagenomes</taxon>
    </lineage>
</organism>
<evidence type="ECO:0000256" key="1">
    <source>
        <dbReference type="SAM" id="MobiDB-lite"/>
    </source>
</evidence>
<accession>A0A6J6GTZ5</accession>
<feature type="compositionally biased region" description="Basic and acidic residues" evidence="1">
    <location>
        <begin position="1194"/>
        <end position="1214"/>
    </location>
</feature>
<name>A0A6J6GTZ5_9ZZZZ</name>
<sequence>MAALENWTKWQEEIRAIGVTNPLTNFEANSFGQIDLERSHPGGFSQLVTGRQTLLSNLVRDPLAFSRALSAARRIKTKSDRISSNFGIETIYLVGGLANFEADGFDLNIPILLWPVSLIRKADDYELAIDGEPRVNPALVEALDSCYGIKLNQADLLARQNESSDLIPVTVLNYLANLAGNTANLDLKRILVISNFTTIVSELLADFDKRSTPLIDALTGEPNQGLADIDVPELNLVVDADATQMRIVSRALAGQSFAVETLPGCGYTQTVVNVIAGLVHDGKRVLVVAPRRQTLNEIADRFSAIGLGGLAVRADSTWVDVVAGISRNEKAQPDNVAAIRSERIASENEIDKYFDALNSTDAELGVSISRVLRELSTLSALARPALTSARIPRDKLLAHVDRSNALELLNEAYELGEFKYGPQDTAWHQAVFESPAQVEQVLAIAKNLDEDLFPKLSSQLNEFTQKVNFKSAVTVDDWGTYLRLFVGIRDTLDRFVADVFDRPLNELIAATAPRKGAERNQMSGGNRRRLKKLAKEYLRPGMHVADMHAALKDIQQQREMWQLYCTIPSAPQVPSGINDALVAYQAFVEDLERIQQHLDPESEEPALIKLSIIELKLKLRSLATDTDALANLGDRALVMARLRDAGLGALARDLAKLHTAKEHLALELDQAWWQSALESVVSRDGSVLGYTAHQIAANELRFRAAYEAQIAVGAKTVAHELSMRWKAGLASASAEASALKELLRTRTASVAAVTAAAPALTAATLPAVLVSQFSIPAELPAAAAFDTVLILDAAGTTIAENLPALKRANQVVVFGDDAIAAPTGFEIENRPTPIGREIEVESIFNHVRRVFGAEVLRKSYRTTSQALGDLINREFYQNRIQFVPSAAEYQGERSFVLDLVLEDNRAKTTIEGATESLDAELGRTIELIFNHALWHPQQSLLVASASKVHADRIRAAVVQGLQTRSSLAEFFDSHGREKFEVTPIAELTHRIADRVIFSLGFGRTSHGAVLSNFGQLSEPDGRRYLANLLVSARDQITVVSCFGAEDVPVDRLSGGATILKDLLAATQAQHEPIQQVIDPMLSDLSLRLKKLGARVDDGFSRDLPLIASYAKTSAVIEPDWSIPGQSRTEKFRIRPGLLTSMGWKYVRVYSFELFSDPEAVAIRIAEQLGLQVTKRPLPLFDANDQAFEDTDVAWGDRGDSNDSRLRQDKPPHWG</sequence>
<gene>
    <name evidence="2" type="ORF">UFOPK1857_00046</name>
</gene>
<dbReference type="Gene3D" id="3.40.50.300">
    <property type="entry name" value="P-loop containing nucleotide triphosphate hydrolases"/>
    <property type="match status" value="1"/>
</dbReference>
<feature type="region of interest" description="Disordered" evidence="1">
    <location>
        <begin position="1191"/>
        <end position="1214"/>
    </location>
</feature>
<dbReference type="EMBL" id="CAEZUU010000004">
    <property type="protein sequence ID" value="CAB4604536.1"/>
    <property type="molecule type" value="Genomic_DNA"/>
</dbReference>
<reference evidence="2" key="1">
    <citation type="submission" date="2020-05" db="EMBL/GenBank/DDBJ databases">
        <authorList>
            <person name="Chiriac C."/>
            <person name="Salcher M."/>
            <person name="Ghai R."/>
            <person name="Kavagutti S V."/>
        </authorList>
    </citation>
    <scope>NUCLEOTIDE SEQUENCE</scope>
</reference>
<dbReference type="InterPro" id="IPR027417">
    <property type="entry name" value="P-loop_NTPase"/>
</dbReference>
<dbReference type="AlphaFoldDB" id="A0A6J6GTZ5"/>
<evidence type="ECO:0000313" key="2">
    <source>
        <dbReference type="EMBL" id="CAB4604536.1"/>
    </source>
</evidence>